<dbReference type="SMART" id="SM00389">
    <property type="entry name" value="HOX"/>
    <property type="match status" value="1"/>
</dbReference>
<comment type="similarity">
    <text evidence="2">Belongs to the HD-ZIP homeobox family. Class IV subfamily.</text>
</comment>
<feature type="region of interest" description="Disordered" evidence="11">
    <location>
        <begin position="44"/>
        <end position="91"/>
    </location>
</feature>
<evidence type="ECO:0000313" key="15">
    <source>
        <dbReference type="Proteomes" id="UP000327439"/>
    </source>
</evidence>
<protein>
    <recommendedName>
        <fullName evidence="16">Homeobox domain-containing protein</fullName>
    </recommendedName>
</protein>
<dbReference type="PROSITE" id="PS50848">
    <property type="entry name" value="START"/>
    <property type="match status" value="1"/>
</dbReference>
<dbReference type="GO" id="GO:0030154">
    <property type="term" value="P:cell differentiation"/>
    <property type="evidence" value="ECO:0007669"/>
    <property type="project" value="UniProtKB-ARBA"/>
</dbReference>
<evidence type="ECO:0000256" key="10">
    <source>
        <dbReference type="RuleBase" id="RU000682"/>
    </source>
</evidence>
<evidence type="ECO:0000256" key="6">
    <source>
        <dbReference type="ARBA" id="ARBA00023155"/>
    </source>
</evidence>
<evidence type="ECO:0000256" key="3">
    <source>
        <dbReference type="ARBA" id="ARBA00023015"/>
    </source>
</evidence>
<dbReference type="Pfam" id="PF25797">
    <property type="entry name" value="PDF2_C"/>
    <property type="match status" value="1"/>
</dbReference>
<dbReference type="OrthoDB" id="6159439at2759"/>
<evidence type="ECO:0000256" key="9">
    <source>
        <dbReference type="PROSITE-ProRule" id="PRU00108"/>
    </source>
</evidence>
<dbReference type="InterPro" id="IPR042160">
    <property type="entry name" value="HD-Zip_IV"/>
</dbReference>
<dbReference type="InterPro" id="IPR001356">
    <property type="entry name" value="HD"/>
</dbReference>
<dbReference type="FunFam" id="3.30.530.20:FF:000026">
    <property type="entry name" value="Homeobox-leucine zipper protein GLABRA 2"/>
    <property type="match status" value="1"/>
</dbReference>
<dbReference type="SUPFAM" id="SSF46689">
    <property type="entry name" value="Homeodomain-like"/>
    <property type="match status" value="1"/>
</dbReference>
<evidence type="ECO:0000256" key="2">
    <source>
        <dbReference type="ARBA" id="ARBA00006789"/>
    </source>
</evidence>
<keyword evidence="4" id="KW-0175">Coiled coil</keyword>
<keyword evidence="8 9" id="KW-0539">Nucleus</keyword>
<evidence type="ECO:0000256" key="5">
    <source>
        <dbReference type="ARBA" id="ARBA00023125"/>
    </source>
</evidence>
<dbReference type="InterPro" id="IPR009057">
    <property type="entry name" value="Homeodomain-like_sf"/>
</dbReference>
<dbReference type="SMART" id="SM00234">
    <property type="entry name" value="START"/>
    <property type="match status" value="1"/>
</dbReference>
<dbReference type="FunFam" id="1.10.10.60:FF:000229">
    <property type="entry name" value="Homeobox-leucine zipper protein HDG1"/>
    <property type="match status" value="1"/>
</dbReference>
<keyword evidence="15" id="KW-1185">Reference proteome</keyword>
<feature type="compositionally biased region" description="Basic residues" evidence="11">
    <location>
        <begin position="81"/>
        <end position="91"/>
    </location>
</feature>
<dbReference type="GO" id="GO:0008289">
    <property type="term" value="F:lipid binding"/>
    <property type="evidence" value="ECO:0007669"/>
    <property type="project" value="InterPro"/>
</dbReference>
<dbReference type="PROSITE" id="PS50071">
    <property type="entry name" value="HOMEOBOX_2"/>
    <property type="match status" value="1"/>
</dbReference>
<accession>A0A5J5NNV1</accession>
<dbReference type="GO" id="GO:0005634">
    <property type="term" value="C:nucleus"/>
    <property type="evidence" value="ECO:0007669"/>
    <property type="project" value="UniProtKB-SubCell"/>
</dbReference>
<feature type="DNA-binding region" description="Homeobox" evidence="9">
    <location>
        <begin position="83"/>
        <end position="142"/>
    </location>
</feature>
<dbReference type="Proteomes" id="UP000327439">
    <property type="component" value="Chromosome D13"/>
</dbReference>
<dbReference type="InterPro" id="IPR002913">
    <property type="entry name" value="START_lipid-bd_dom"/>
</dbReference>
<evidence type="ECO:0000256" key="8">
    <source>
        <dbReference type="ARBA" id="ARBA00023242"/>
    </source>
</evidence>
<comment type="subcellular location">
    <subcellularLocation>
        <location evidence="1 9 10">Nucleus</location>
    </subcellularLocation>
</comment>
<keyword evidence="7" id="KW-0804">Transcription</keyword>
<dbReference type="Pfam" id="PF00046">
    <property type="entry name" value="Homeodomain"/>
    <property type="match status" value="1"/>
</dbReference>
<organism evidence="14">
    <name type="scientific">Gossypium barbadense</name>
    <name type="common">Sea Island cotton</name>
    <name type="synonym">Hibiscus barbadensis</name>
    <dbReference type="NCBI Taxonomy" id="3634"/>
    <lineage>
        <taxon>Eukaryota</taxon>
        <taxon>Viridiplantae</taxon>
        <taxon>Streptophyta</taxon>
        <taxon>Embryophyta</taxon>
        <taxon>Tracheophyta</taxon>
        <taxon>Spermatophyta</taxon>
        <taxon>Magnoliopsida</taxon>
        <taxon>eudicotyledons</taxon>
        <taxon>Gunneridae</taxon>
        <taxon>Pentapetalae</taxon>
        <taxon>rosids</taxon>
        <taxon>malvids</taxon>
        <taxon>Malvales</taxon>
        <taxon>Malvaceae</taxon>
        <taxon>Malvoideae</taxon>
        <taxon>Gossypium</taxon>
    </lineage>
</organism>
<proteinExistence type="inferred from homology"/>
<dbReference type="EMBL" id="CM018227">
    <property type="protein sequence ID" value="KAB1994431.1"/>
    <property type="molecule type" value="Genomic_DNA"/>
</dbReference>
<dbReference type="Pfam" id="PF01852">
    <property type="entry name" value="START"/>
    <property type="match status" value="1"/>
</dbReference>
<dbReference type="AlphaFoldDB" id="A0A5J5NNV1"/>
<evidence type="ECO:0000259" key="13">
    <source>
        <dbReference type="PROSITE" id="PS50848"/>
    </source>
</evidence>
<evidence type="ECO:0008006" key="16">
    <source>
        <dbReference type="Google" id="ProtNLM"/>
    </source>
</evidence>
<dbReference type="CDD" id="cd08875">
    <property type="entry name" value="START_ArGLABRA2_like"/>
    <property type="match status" value="1"/>
</dbReference>
<dbReference type="Gene3D" id="1.10.10.60">
    <property type="entry name" value="Homeodomain-like"/>
    <property type="match status" value="1"/>
</dbReference>
<evidence type="ECO:0000256" key="4">
    <source>
        <dbReference type="ARBA" id="ARBA00023054"/>
    </source>
</evidence>
<dbReference type="PANTHER" id="PTHR45654:SF93">
    <property type="entry name" value="HOMEOBOX-LEUCINE ZIPPER PROTEIN HDG2-RELATED"/>
    <property type="match status" value="1"/>
</dbReference>
<gene>
    <name evidence="14" type="ORF">ES319_D13G098700v1</name>
</gene>
<keyword evidence="6 9" id="KW-0371">Homeobox</keyword>
<dbReference type="InterPro" id="IPR057993">
    <property type="entry name" value="HD-Zip_IV_C"/>
</dbReference>
<reference evidence="14" key="1">
    <citation type="submission" date="2019-06" db="EMBL/GenBank/DDBJ databases">
        <title>WGS assembly of Gossypium barbadense.</title>
        <authorList>
            <person name="Chen Z.J."/>
            <person name="Sreedasyam A."/>
            <person name="Ando A."/>
            <person name="Song Q."/>
            <person name="De L."/>
            <person name="Hulse-Kemp A."/>
            <person name="Ding M."/>
            <person name="Ye W."/>
            <person name="Kirkbride R."/>
            <person name="Jenkins J."/>
            <person name="Plott C."/>
            <person name="Lovell J."/>
            <person name="Lin Y.-M."/>
            <person name="Vaughn R."/>
            <person name="Liu B."/>
            <person name="Li W."/>
            <person name="Simpson S."/>
            <person name="Scheffler B."/>
            <person name="Saski C."/>
            <person name="Grover C."/>
            <person name="Hu G."/>
            <person name="Conover J."/>
            <person name="Carlson J."/>
            <person name="Shu S."/>
            <person name="Boston L."/>
            <person name="Williams M."/>
            <person name="Peterson D."/>
            <person name="Mcgee K."/>
            <person name="Jones D."/>
            <person name="Wendel J."/>
            <person name="Stelly D."/>
            <person name="Grimwood J."/>
            <person name="Schmutz J."/>
        </authorList>
    </citation>
    <scope>NUCLEOTIDE SEQUENCE [LARGE SCALE GENOMIC DNA]</scope>
    <source>
        <strain evidence="14">1400233.01</strain>
    </source>
</reference>
<evidence type="ECO:0000259" key="12">
    <source>
        <dbReference type="PROSITE" id="PS50071"/>
    </source>
</evidence>
<dbReference type="InterPro" id="IPR023393">
    <property type="entry name" value="START-like_dom_sf"/>
</dbReference>
<dbReference type="GO" id="GO:0003677">
    <property type="term" value="F:DNA binding"/>
    <property type="evidence" value="ECO:0007669"/>
    <property type="project" value="UniProtKB-UniRule"/>
</dbReference>
<name>A0A5J5NNV1_GOSBA</name>
<dbReference type="CDD" id="cd00086">
    <property type="entry name" value="homeodomain"/>
    <property type="match status" value="1"/>
</dbReference>
<feature type="domain" description="Homeobox" evidence="12">
    <location>
        <begin position="81"/>
        <end position="141"/>
    </location>
</feature>
<feature type="domain" description="START" evidence="13">
    <location>
        <begin position="258"/>
        <end position="490"/>
    </location>
</feature>
<reference evidence="15" key="2">
    <citation type="journal article" date="2020" name="Nat. Genet.">
        <title>Genomic diversifications of five Gossypium allopolyploid species and their impact on cotton improvement.</title>
        <authorList>
            <person name="Chen Z.J."/>
            <person name="Sreedasyam A."/>
            <person name="Ando A."/>
            <person name="Song Q."/>
            <person name="De Santiago L.M."/>
            <person name="Hulse-Kemp A.M."/>
            <person name="Ding M."/>
            <person name="Ye W."/>
            <person name="Kirkbride R.C."/>
            <person name="Jenkins J."/>
            <person name="Plott C."/>
            <person name="Lovell J."/>
            <person name="Lin Y.M."/>
            <person name="Vaughn R."/>
            <person name="Liu B."/>
            <person name="Simpson S."/>
            <person name="Scheffler B.E."/>
            <person name="Wen L."/>
            <person name="Saski C.A."/>
            <person name="Grover C.E."/>
            <person name="Hu G."/>
            <person name="Conover J.L."/>
            <person name="Carlson J.W."/>
            <person name="Shu S."/>
            <person name="Boston L.B."/>
            <person name="Williams M."/>
            <person name="Peterson D.G."/>
            <person name="McGee K."/>
            <person name="Jones D.C."/>
            <person name="Wendel J.F."/>
            <person name="Stelly D.M."/>
            <person name="Grimwood J."/>
            <person name="Schmutz J."/>
        </authorList>
    </citation>
    <scope>NUCLEOTIDE SEQUENCE [LARGE SCALE GENOMIC DNA]</scope>
    <source>
        <strain evidence="15">cv. 3-79</strain>
    </source>
</reference>
<evidence type="ECO:0000256" key="7">
    <source>
        <dbReference type="ARBA" id="ARBA00023163"/>
    </source>
</evidence>
<sequence length="755" mass="82350">MLAVVMIPVRNMPTMISGNGNVSGFGTSLLVQPSNMMEGQLHPLESESEIGRMRDDELDSTTKSGSENHEAASGDDQNPRPNKKKRYHRHTQHQIEEMEAFFKECPHPDDKQRKELGRELGLEPLQVKFWFQNKRTQMKTQHERHENTQLRTENEKLRADNMRYREALSTASCPNCGGPTAVGQMSFDEHHLRLENARLREEIDRISAIAAKYVGKPVVSYPLLSSPMTPRPFEFGAQPGTGDMYGAGDLLRSISSPSEADKPIIIELAVAAMEELVRMAQMGEPLWMTSLDGTTYVLNEEEYIRTFPRGIGPKPTGFKCEASRETAVVIMNHINLVEILMDVNQWSTVFSGIVSKASTLDVLSTGIAGNYNGALQVMATEFQVPSPLVPTRESYYVRYCKQHAEGTWAVVDVSLDNIRPSPTARCRRRPSGCLIQEMPNGYSKVTWVEHVEVDDSGVHSLYKQLVSTGHAFGAQRWIATLDRQCERLASVMATNVPTGDVGVITNQDGRKSMLKLAERMVMSFCAGVSASTAHTWTTLSGTGADDVRVMTRKSVDDPGRPPGIVLSAATSFWLPVSPKRVFDFLRDENSRSEWDILSNGGVVQEMAHIANGRDTGNCVSLLRVNSANSSQSNMLILQESCTDPTASFVIYAPVDIVAMNVVLNGGDPDYVALLPSGFAILPDGSTITAATSSAGGGIDTDAAGSSGGSLLTVAFQILVDSVPTAKLSLGSVATVNNLIACTVERIKASLSCENA</sequence>
<evidence type="ECO:0000313" key="14">
    <source>
        <dbReference type="EMBL" id="KAB1994431.1"/>
    </source>
</evidence>
<evidence type="ECO:0000256" key="1">
    <source>
        <dbReference type="ARBA" id="ARBA00004123"/>
    </source>
</evidence>
<keyword evidence="5 9" id="KW-0238">DNA-binding</keyword>
<keyword evidence="3" id="KW-0805">Transcription regulation</keyword>
<dbReference type="PANTHER" id="PTHR45654">
    <property type="entry name" value="HOMEOBOX-LEUCINE ZIPPER PROTEIN MERISTEM L1"/>
    <property type="match status" value="1"/>
</dbReference>
<dbReference type="SUPFAM" id="SSF55961">
    <property type="entry name" value="Bet v1-like"/>
    <property type="match status" value="2"/>
</dbReference>
<evidence type="ECO:0000256" key="11">
    <source>
        <dbReference type="SAM" id="MobiDB-lite"/>
    </source>
</evidence>
<dbReference type="Gene3D" id="3.30.530.20">
    <property type="match status" value="1"/>
</dbReference>
<dbReference type="EMBL" id="CM018227">
    <property type="protein sequence ID" value="KAB1994432.1"/>
    <property type="molecule type" value="Genomic_DNA"/>
</dbReference>